<dbReference type="RefSeq" id="XP_021879346.1">
    <property type="nucleotide sequence ID" value="XM_022028952.1"/>
</dbReference>
<dbReference type="AlphaFoldDB" id="A0A1Y2GH02"/>
<feature type="domain" description="DUF6589" evidence="1">
    <location>
        <begin position="239"/>
        <end position="503"/>
    </location>
</feature>
<evidence type="ECO:0000313" key="3">
    <source>
        <dbReference type="Proteomes" id="UP000193648"/>
    </source>
</evidence>
<evidence type="ECO:0000313" key="2">
    <source>
        <dbReference type="EMBL" id="ORZ10625.1"/>
    </source>
</evidence>
<keyword evidence="3" id="KW-1185">Reference proteome</keyword>
<dbReference type="Pfam" id="PF20231">
    <property type="entry name" value="DUF6589"/>
    <property type="match status" value="1"/>
</dbReference>
<protein>
    <recommendedName>
        <fullName evidence="1">DUF6589 domain-containing protein</fullName>
    </recommendedName>
</protein>
<dbReference type="STRING" id="64571.A0A1Y2GH02"/>
<dbReference type="OrthoDB" id="4743193at2759"/>
<evidence type="ECO:0000259" key="1">
    <source>
        <dbReference type="Pfam" id="PF20231"/>
    </source>
</evidence>
<proteinExistence type="predicted"/>
<name>A0A1Y2GH02_9FUNG</name>
<organism evidence="2 3">
    <name type="scientific">Lobosporangium transversale</name>
    <dbReference type="NCBI Taxonomy" id="64571"/>
    <lineage>
        <taxon>Eukaryota</taxon>
        <taxon>Fungi</taxon>
        <taxon>Fungi incertae sedis</taxon>
        <taxon>Mucoromycota</taxon>
        <taxon>Mortierellomycotina</taxon>
        <taxon>Mortierellomycetes</taxon>
        <taxon>Mortierellales</taxon>
        <taxon>Mortierellaceae</taxon>
        <taxon>Lobosporangium</taxon>
    </lineage>
</organism>
<dbReference type="InParanoid" id="A0A1Y2GH02"/>
<dbReference type="GeneID" id="33570795"/>
<dbReference type="Proteomes" id="UP000193648">
    <property type="component" value="Unassembled WGS sequence"/>
</dbReference>
<dbReference type="InterPro" id="IPR046496">
    <property type="entry name" value="DUF6589"/>
</dbReference>
<sequence>MSTAQLQDVFKTMKKYRLSLRVFLNACFQSQSQGIQDVVQCFYRDNGPAEAIDLWQKEMNHSYQRETNSITQEKIEGFELEFVSEVFKKKAPVFHQFLTDIAYTNSHCSKDPSKAVPVVASVFAFLYNRRCNYIQSMLGLYLFSKGVPRKVITLLACAGLSVSHQSLIRGMESTSNGALKSVQAKVKASPFLIVYDNINMARRKHNQRLDNQDSFGSGTAATLVTTSVTAEEERHTEPARCLQLKDLMPTTANETHLRETMRFHLVDVLRRNLKGYEEVSMPVPSKLLLPIKKTEAFPLPSMHINQATIDGNKDVLETIMGQTLKIPSEWFDGKRAVVTGDQLTVSRVRSLKRQRCDDVSTYHRFEWAVPVIQLFHLQMVLSSTILRTHYGDIGVPGSLAYYAAKLRRKRVTPDRFDFHAVNELLFHAFDAMVIRAWQLVQECEDLAEDSMFFPTSVLQELSEKNVNRILDRFLDKANRPQLNGTVSDNAALFIRDANLHRTSHAVMSSWLVNTTGQENRWIPTDLFQEHNNLLIKKIRKANGSTWDEKHGSRSTNIHSLGQMEDQMKTSFGVPYSGTKHATKKAVHDINEILVSLRQYDILESYSKDQPPKYHSQIASAHPVADLIKGGYEKMQGTKHLQSFIEARTRSHGGPHKNINDEAMEVDGDDAVGIV</sequence>
<dbReference type="EMBL" id="MCFF01000030">
    <property type="protein sequence ID" value="ORZ10625.1"/>
    <property type="molecule type" value="Genomic_DNA"/>
</dbReference>
<gene>
    <name evidence="2" type="ORF">BCR41DRAFT_398272</name>
</gene>
<reference evidence="2 3" key="1">
    <citation type="submission" date="2016-07" db="EMBL/GenBank/DDBJ databases">
        <title>Pervasive Adenine N6-methylation of Active Genes in Fungi.</title>
        <authorList>
            <consortium name="DOE Joint Genome Institute"/>
            <person name="Mondo S.J."/>
            <person name="Dannebaum R.O."/>
            <person name="Kuo R.C."/>
            <person name="Labutti K."/>
            <person name="Haridas S."/>
            <person name="Kuo A."/>
            <person name="Salamov A."/>
            <person name="Ahrendt S.R."/>
            <person name="Lipzen A."/>
            <person name="Sullivan W."/>
            <person name="Andreopoulos W.B."/>
            <person name="Clum A."/>
            <person name="Lindquist E."/>
            <person name="Daum C."/>
            <person name="Ramamoorthy G.K."/>
            <person name="Gryganskyi A."/>
            <person name="Culley D."/>
            <person name="Magnuson J.K."/>
            <person name="James T.Y."/>
            <person name="O'Malley M.A."/>
            <person name="Stajich J.E."/>
            <person name="Spatafora J.W."/>
            <person name="Visel A."/>
            <person name="Grigoriev I.V."/>
        </authorList>
    </citation>
    <scope>NUCLEOTIDE SEQUENCE [LARGE SCALE GENOMIC DNA]</scope>
    <source>
        <strain evidence="2 3">NRRL 3116</strain>
    </source>
</reference>
<accession>A0A1Y2GH02</accession>
<comment type="caution">
    <text evidence="2">The sequence shown here is derived from an EMBL/GenBank/DDBJ whole genome shotgun (WGS) entry which is preliminary data.</text>
</comment>